<evidence type="ECO:0000313" key="3">
    <source>
        <dbReference type="Proteomes" id="UP000749559"/>
    </source>
</evidence>
<proteinExistence type="predicted"/>
<sequence>MESTSVSQLISSAVYNLVTENVAFSKCIEIDGIICVSPGDQSQDIVIKMHQVFVKPKQSVKTSFKDSILVEKNMEPGPVIINKVGEHTFDVTKVKPAIAKSVKRKKRPKYRLSLGRKKGRYRTIKSMEQVDDDSVMDNACRHGDGTDGIDTLYNGIKIKEEIESEPEIHREYDMTNTSCSINEDNTENDITNYDNMDITGEISDSTIIQNEHENPLEDETKSVMFANVIKTEQEITITDDKQITLDTCDEQDDGDANADDEDVGDANADDDNDDIANDSDGEDEDWLIEGNQHKVASSSKTDGHPAPNLIVKGPAITSTTTQDKKDIANGSLHMKNTKQALF</sequence>
<dbReference type="Proteomes" id="UP000749559">
    <property type="component" value="Unassembled WGS sequence"/>
</dbReference>
<keyword evidence="3" id="KW-1185">Reference proteome</keyword>
<organism evidence="2 3">
    <name type="scientific">Owenia fusiformis</name>
    <name type="common">Polychaete worm</name>
    <dbReference type="NCBI Taxonomy" id="6347"/>
    <lineage>
        <taxon>Eukaryota</taxon>
        <taxon>Metazoa</taxon>
        <taxon>Spiralia</taxon>
        <taxon>Lophotrochozoa</taxon>
        <taxon>Annelida</taxon>
        <taxon>Polychaeta</taxon>
        <taxon>Sedentaria</taxon>
        <taxon>Canalipalpata</taxon>
        <taxon>Sabellida</taxon>
        <taxon>Oweniida</taxon>
        <taxon>Oweniidae</taxon>
        <taxon>Owenia</taxon>
    </lineage>
</organism>
<gene>
    <name evidence="2" type="ORF">OFUS_LOCUS5131</name>
</gene>
<comment type="caution">
    <text evidence="2">The sequence shown here is derived from an EMBL/GenBank/DDBJ whole genome shotgun (WGS) entry which is preliminary data.</text>
</comment>
<dbReference type="EMBL" id="CAIIXF020000002">
    <property type="protein sequence ID" value="CAH1778171.1"/>
    <property type="molecule type" value="Genomic_DNA"/>
</dbReference>
<dbReference type="OrthoDB" id="6327333at2759"/>
<evidence type="ECO:0000313" key="2">
    <source>
        <dbReference type="EMBL" id="CAH1778171.1"/>
    </source>
</evidence>
<reference evidence="2" key="1">
    <citation type="submission" date="2022-03" db="EMBL/GenBank/DDBJ databases">
        <authorList>
            <person name="Martin C."/>
        </authorList>
    </citation>
    <scope>NUCLEOTIDE SEQUENCE</scope>
</reference>
<accession>A0A8J1TJ86</accession>
<feature type="region of interest" description="Disordered" evidence="1">
    <location>
        <begin position="247"/>
        <end position="342"/>
    </location>
</feature>
<dbReference type="AlphaFoldDB" id="A0A8J1TJ86"/>
<evidence type="ECO:0000256" key="1">
    <source>
        <dbReference type="SAM" id="MobiDB-lite"/>
    </source>
</evidence>
<protein>
    <submittedName>
        <fullName evidence="2">Uncharacterized protein</fullName>
    </submittedName>
</protein>
<feature type="compositionally biased region" description="Acidic residues" evidence="1">
    <location>
        <begin position="247"/>
        <end position="287"/>
    </location>
</feature>
<name>A0A8J1TJ86_OWEFU</name>